<dbReference type="InterPro" id="IPR025157">
    <property type="entry name" value="Hemagglutinin_rpt"/>
</dbReference>
<keyword evidence="1" id="KW-0800">Toxin</keyword>
<organism evidence="2 3">
    <name type="scientific">Raoultella terrigena</name>
    <name type="common">Klebsiella terrigena</name>
    <dbReference type="NCBI Taxonomy" id="577"/>
    <lineage>
        <taxon>Bacteria</taxon>
        <taxon>Pseudomonadati</taxon>
        <taxon>Pseudomonadota</taxon>
        <taxon>Gammaproteobacteria</taxon>
        <taxon>Enterobacterales</taxon>
        <taxon>Enterobacteriaceae</taxon>
        <taxon>Klebsiella/Raoultella group</taxon>
        <taxon>Raoultella</taxon>
    </lineage>
</organism>
<dbReference type="KEGG" id="rtg:NCTC13098_05611"/>
<dbReference type="AlphaFoldDB" id="A0A3P8K1L8"/>
<dbReference type="Proteomes" id="UP000274346">
    <property type="component" value="Chromosome"/>
</dbReference>
<protein>
    <recommendedName>
        <fullName evidence="4">Hemolysin</fullName>
    </recommendedName>
</protein>
<evidence type="ECO:0000313" key="2">
    <source>
        <dbReference type="EMBL" id="VDR29207.1"/>
    </source>
</evidence>
<gene>
    <name evidence="2" type="ORF">NCTC13098_05611</name>
</gene>
<evidence type="ECO:0000313" key="3">
    <source>
        <dbReference type="Proteomes" id="UP000274346"/>
    </source>
</evidence>
<sequence length="116" mass="12086">MSIGAGKGAGISVFANVNAAKGKDKGNGTDWTETTIDSGKTVTIKSGNDTVLNGAQVNGNKIVADVGHDLLMSSQQDTNKYDSKQTSVAAGGQLHLRQHDGLRLHLCLPGQDEEPL</sequence>
<proteinExistence type="predicted"/>
<dbReference type="GO" id="GO:0003824">
    <property type="term" value="F:catalytic activity"/>
    <property type="evidence" value="ECO:0007669"/>
    <property type="project" value="UniProtKB-ARBA"/>
</dbReference>
<name>A0A3P8K1L8_RAOTE</name>
<evidence type="ECO:0008006" key="4">
    <source>
        <dbReference type="Google" id="ProtNLM"/>
    </source>
</evidence>
<dbReference type="EMBL" id="LR131271">
    <property type="protein sequence ID" value="VDR29207.1"/>
    <property type="molecule type" value="Genomic_DNA"/>
</dbReference>
<dbReference type="Pfam" id="PF13332">
    <property type="entry name" value="Fil_haemagg_2"/>
    <property type="match status" value="1"/>
</dbReference>
<reference evidence="2 3" key="1">
    <citation type="submission" date="2018-12" db="EMBL/GenBank/DDBJ databases">
        <authorList>
            <consortium name="Pathogen Informatics"/>
        </authorList>
    </citation>
    <scope>NUCLEOTIDE SEQUENCE [LARGE SCALE GENOMIC DNA]</scope>
    <source>
        <strain evidence="2 3">NCTC13098</strain>
    </source>
</reference>
<dbReference type="GO" id="GO:0090729">
    <property type="term" value="F:toxin activity"/>
    <property type="evidence" value="ECO:0007669"/>
    <property type="project" value="UniProtKB-KW"/>
</dbReference>
<evidence type="ECO:0000256" key="1">
    <source>
        <dbReference type="ARBA" id="ARBA00022656"/>
    </source>
</evidence>
<accession>A0A3P8K1L8</accession>